<comment type="caution">
    <text evidence="10">Lacks conserved residue(s) required for the propagation of feature annotation.</text>
</comment>
<evidence type="ECO:0000256" key="4">
    <source>
        <dbReference type="ARBA" id="ARBA00022692"/>
    </source>
</evidence>
<dbReference type="EMBL" id="ABJB010178025">
    <property type="status" value="NOT_ANNOTATED_CDS"/>
    <property type="molecule type" value="Genomic_DNA"/>
</dbReference>
<dbReference type="EnsemblMetazoa" id="ISCW002735-RA">
    <property type="protein sequence ID" value="ISCW002735-PA"/>
    <property type="gene ID" value="ISCW002735"/>
</dbReference>
<evidence type="ECO:0000256" key="1">
    <source>
        <dbReference type="ARBA" id="ARBA00004141"/>
    </source>
</evidence>
<name>B7PBY1_IXOSC</name>
<feature type="transmembrane region" description="Helical" evidence="10">
    <location>
        <begin position="69"/>
        <end position="92"/>
    </location>
</feature>
<dbReference type="VEuPathDB" id="VectorBase:ISCI002735"/>
<dbReference type="Pfam" id="PF01151">
    <property type="entry name" value="ELO"/>
    <property type="match status" value="1"/>
</dbReference>
<evidence type="ECO:0000256" key="6">
    <source>
        <dbReference type="ARBA" id="ARBA00022989"/>
    </source>
</evidence>
<evidence type="ECO:0000256" key="2">
    <source>
        <dbReference type="ARBA" id="ARBA00022516"/>
    </source>
</evidence>
<protein>
    <recommendedName>
        <fullName evidence="10">Elongation of very long chain fatty acids protein</fullName>
        <ecNumber evidence="10">2.3.1.199</ecNumber>
    </recommendedName>
    <alternativeName>
        <fullName evidence="10">Very-long-chain 3-oxoacyl-CoA synthase</fullName>
    </alternativeName>
</protein>
<organism>
    <name type="scientific">Ixodes scapularis</name>
    <name type="common">Black-legged tick</name>
    <name type="synonym">Deer tick</name>
    <dbReference type="NCBI Taxonomy" id="6945"/>
    <lineage>
        <taxon>Eukaryota</taxon>
        <taxon>Metazoa</taxon>
        <taxon>Ecdysozoa</taxon>
        <taxon>Arthropoda</taxon>
        <taxon>Chelicerata</taxon>
        <taxon>Arachnida</taxon>
        <taxon>Acari</taxon>
        <taxon>Parasitiformes</taxon>
        <taxon>Ixodida</taxon>
        <taxon>Ixodoidea</taxon>
        <taxon>Ixodidae</taxon>
        <taxon>Ixodinae</taxon>
        <taxon>Ixodes</taxon>
    </lineage>
</organism>
<evidence type="ECO:0000256" key="7">
    <source>
        <dbReference type="ARBA" id="ARBA00023098"/>
    </source>
</evidence>
<dbReference type="PANTHER" id="PTHR11157">
    <property type="entry name" value="FATTY ACID ACYL TRANSFERASE-RELATED"/>
    <property type="match status" value="1"/>
</dbReference>
<dbReference type="EC" id="2.3.1.199" evidence="10"/>
<dbReference type="GO" id="GO:0019367">
    <property type="term" value="P:fatty acid elongation, saturated fatty acid"/>
    <property type="evidence" value="ECO:0000318"/>
    <property type="project" value="GO_Central"/>
</dbReference>
<dbReference type="GO" id="GO:0042761">
    <property type="term" value="P:very long-chain fatty acid biosynthetic process"/>
    <property type="evidence" value="ECO:0000318"/>
    <property type="project" value="GO_Central"/>
</dbReference>
<dbReference type="HOGENOM" id="CLU_950871_0_0_1"/>
<dbReference type="STRING" id="6945.B7PBY1"/>
<comment type="catalytic activity">
    <reaction evidence="10">
        <text>a very-long-chain acyl-CoA + malonyl-CoA + H(+) = a very-long-chain 3-oxoacyl-CoA + CO2 + CoA</text>
        <dbReference type="Rhea" id="RHEA:32727"/>
        <dbReference type="ChEBI" id="CHEBI:15378"/>
        <dbReference type="ChEBI" id="CHEBI:16526"/>
        <dbReference type="ChEBI" id="CHEBI:57287"/>
        <dbReference type="ChEBI" id="CHEBI:57384"/>
        <dbReference type="ChEBI" id="CHEBI:90725"/>
        <dbReference type="ChEBI" id="CHEBI:90736"/>
        <dbReference type="EC" id="2.3.1.199"/>
    </reaction>
</comment>
<dbReference type="PANTHER" id="PTHR11157:SF69">
    <property type="entry name" value="ELONGATION OF VERY LONG CHAIN FATTY ACIDS PROTEIN 7"/>
    <property type="match status" value="1"/>
</dbReference>
<dbReference type="OrthoDB" id="434092at2759"/>
<dbReference type="VEuPathDB" id="VectorBase:ISCP_025128"/>
<evidence type="ECO:0000313" key="12">
    <source>
        <dbReference type="EnsemblMetazoa" id="ISCW002735-PA"/>
    </source>
</evidence>
<dbReference type="InParanoid" id="B7PBY1"/>
<keyword evidence="2 10" id="KW-0444">Lipid biosynthesis</keyword>
<feature type="transmembrane region" description="Helical" evidence="10">
    <location>
        <begin position="30"/>
        <end position="48"/>
    </location>
</feature>
<evidence type="ECO:0000313" key="13">
    <source>
        <dbReference type="Proteomes" id="UP000001555"/>
    </source>
</evidence>
<reference evidence="12" key="2">
    <citation type="submission" date="2020-05" db="UniProtKB">
        <authorList>
            <consortium name="EnsemblMetazoa"/>
        </authorList>
    </citation>
    <scope>IDENTIFICATION</scope>
    <source>
        <strain evidence="12">wikel</strain>
    </source>
</reference>
<gene>
    <name evidence="11" type="ORF">IscW_ISCW002735</name>
</gene>
<reference evidence="11 13" key="1">
    <citation type="submission" date="2008-03" db="EMBL/GenBank/DDBJ databases">
        <title>Annotation of Ixodes scapularis.</title>
        <authorList>
            <consortium name="Ixodes scapularis Genome Project Consortium"/>
            <person name="Caler E."/>
            <person name="Hannick L.I."/>
            <person name="Bidwell S."/>
            <person name="Joardar V."/>
            <person name="Thiagarajan M."/>
            <person name="Amedeo P."/>
            <person name="Galinsky K.J."/>
            <person name="Schobel S."/>
            <person name="Inman J."/>
            <person name="Hostetler J."/>
            <person name="Miller J."/>
            <person name="Hammond M."/>
            <person name="Megy K."/>
            <person name="Lawson D."/>
            <person name="Kodira C."/>
            <person name="Sutton G."/>
            <person name="Meyer J."/>
            <person name="Hill C.A."/>
            <person name="Birren B."/>
            <person name="Nene V."/>
            <person name="Collins F."/>
            <person name="Alarcon-Chaidez F."/>
            <person name="Wikel S."/>
            <person name="Strausberg R."/>
        </authorList>
    </citation>
    <scope>NUCLEOTIDE SEQUENCE [LARGE SCALE GENOMIC DNA]</scope>
    <source>
        <strain evidence="13">Wikel</strain>
        <strain evidence="11">Wikel colony</strain>
    </source>
</reference>
<keyword evidence="5 10" id="KW-0276">Fatty acid metabolism</keyword>
<keyword evidence="4 10" id="KW-0812">Transmembrane</keyword>
<sequence>MANTVAAALPAHSLASMLFSGGDPRVRHWALMGSPAVIVSILAGYLYFSLRLGPALMKNRRPFHIRPLVVTYNVVMVTLSVYFFALTLKLTYLRGSGAYSLFCQGTDGDSTAMPLLYHGWFYMLMKVGELLDTVFFVLLKKNGHISFLHLLHHSVALSTVWLDINNGITGQVAMFPILNTAVHMCLSLRTGSCTSPSVAVIDKPHRSTLAGGSQGRCRRQQRQQSLVLFASSALRGGLLGQGRRLAPFCPTGPHGQPGAPPECPPSDVARDPLDRHAIVPGRRENVAKFIASV</sequence>
<keyword evidence="7 10" id="KW-0443">Lipid metabolism</keyword>
<dbReference type="GO" id="GO:0030148">
    <property type="term" value="P:sphingolipid biosynthetic process"/>
    <property type="evidence" value="ECO:0000318"/>
    <property type="project" value="GO_Central"/>
</dbReference>
<comment type="subcellular location">
    <subcellularLocation>
        <location evidence="1">Membrane</location>
        <topology evidence="1">Multi-pass membrane protein</topology>
    </subcellularLocation>
</comment>
<keyword evidence="13" id="KW-1185">Reference proteome</keyword>
<keyword evidence="3 10" id="KW-0808">Transferase</keyword>
<evidence type="ECO:0000256" key="10">
    <source>
        <dbReference type="RuleBase" id="RU361115"/>
    </source>
</evidence>
<dbReference type="AlphaFoldDB" id="B7PBY1"/>
<dbReference type="GO" id="GO:0009922">
    <property type="term" value="F:fatty acid elongase activity"/>
    <property type="evidence" value="ECO:0000318"/>
    <property type="project" value="GO_Central"/>
</dbReference>
<dbReference type="InterPro" id="IPR002076">
    <property type="entry name" value="ELO_fam"/>
</dbReference>
<accession>B7PBY1</accession>
<keyword evidence="9 10" id="KW-0275">Fatty acid biosynthesis</keyword>
<dbReference type="EMBL" id="ABJB010789999">
    <property type="status" value="NOT_ANNOTATED_CDS"/>
    <property type="molecule type" value="Genomic_DNA"/>
</dbReference>
<comment type="similarity">
    <text evidence="10">Belongs to the ELO family.</text>
</comment>
<evidence type="ECO:0000256" key="5">
    <source>
        <dbReference type="ARBA" id="ARBA00022832"/>
    </source>
</evidence>
<keyword evidence="8 10" id="KW-0472">Membrane</keyword>
<dbReference type="Proteomes" id="UP000001555">
    <property type="component" value="Unassembled WGS sequence"/>
</dbReference>
<evidence type="ECO:0000256" key="9">
    <source>
        <dbReference type="ARBA" id="ARBA00023160"/>
    </source>
</evidence>
<dbReference type="EMBL" id="DS680117">
    <property type="protein sequence ID" value="EEC04103.1"/>
    <property type="molecule type" value="Genomic_DNA"/>
</dbReference>
<dbReference type="GO" id="GO:0005789">
    <property type="term" value="C:endoplasmic reticulum membrane"/>
    <property type="evidence" value="ECO:0000318"/>
    <property type="project" value="GO_Central"/>
</dbReference>
<evidence type="ECO:0000256" key="8">
    <source>
        <dbReference type="ARBA" id="ARBA00023136"/>
    </source>
</evidence>
<dbReference type="GO" id="GO:0034625">
    <property type="term" value="P:fatty acid elongation, monounsaturated fatty acid"/>
    <property type="evidence" value="ECO:0000318"/>
    <property type="project" value="GO_Central"/>
</dbReference>
<proteinExistence type="inferred from homology"/>
<feature type="transmembrane region" description="Helical" evidence="10">
    <location>
        <begin position="120"/>
        <end position="139"/>
    </location>
</feature>
<keyword evidence="6 10" id="KW-1133">Transmembrane helix</keyword>
<dbReference type="GO" id="GO:0034626">
    <property type="term" value="P:fatty acid elongation, polyunsaturated fatty acid"/>
    <property type="evidence" value="ECO:0000318"/>
    <property type="project" value="GO_Central"/>
</dbReference>
<evidence type="ECO:0000256" key="3">
    <source>
        <dbReference type="ARBA" id="ARBA00022679"/>
    </source>
</evidence>
<dbReference type="VEuPathDB" id="VectorBase:ISCW002735"/>
<dbReference type="PaxDb" id="6945-B7PBY1"/>
<evidence type="ECO:0000313" key="11">
    <source>
        <dbReference type="EMBL" id="EEC04103.1"/>
    </source>
</evidence>